<dbReference type="GO" id="GO:0009425">
    <property type="term" value="C:bacterial-type flagellum basal body"/>
    <property type="evidence" value="ECO:0007669"/>
    <property type="project" value="UniProtKB-SubCell"/>
</dbReference>
<keyword evidence="8" id="KW-0966">Cell projection</keyword>
<evidence type="ECO:0000256" key="6">
    <source>
        <dbReference type="ARBA" id="ARBA00037937"/>
    </source>
</evidence>
<keyword evidence="8" id="KW-0969">Cilium</keyword>
<dbReference type="OrthoDB" id="6897726at2"/>
<sequence>MSQLSSTSGQDALEAVSGAQGDTLIGLATLGKTALALALVIAVILMCSALLKRVGPGRKAAGQHLRMVASTAVGQRERVVIVDVEGTWLVLGVGGGQITPLHQMPAPEEEAAADSVPQGVQGHDSFASRFASALRHNAKDRFAGRGRKPGDEG</sequence>
<dbReference type="NCBIfam" id="TIGR03500">
    <property type="entry name" value="FliO_TIGR"/>
    <property type="match status" value="1"/>
</dbReference>
<evidence type="ECO:0000256" key="1">
    <source>
        <dbReference type="ARBA" id="ARBA00022475"/>
    </source>
</evidence>
<proteinExistence type="inferred from homology"/>
<evidence type="ECO:0000256" key="7">
    <source>
        <dbReference type="RuleBase" id="RU362064"/>
    </source>
</evidence>
<comment type="subcellular location">
    <subcellularLocation>
        <location evidence="7">Cell membrane</location>
    </subcellularLocation>
    <subcellularLocation>
        <location evidence="7">Bacterial flagellum basal body</location>
    </subcellularLocation>
</comment>
<dbReference type="InterPro" id="IPR022781">
    <property type="entry name" value="Flagellar_biosynth_FliO"/>
</dbReference>
<reference evidence="8 9" key="1">
    <citation type="submission" date="2016-11" db="EMBL/GenBank/DDBJ databases">
        <authorList>
            <person name="Jaros S."/>
            <person name="Januszkiewicz K."/>
            <person name="Wedrychowicz H."/>
        </authorList>
    </citation>
    <scope>NUCLEOTIDE SEQUENCE [LARGE SCALE GENOMIC DNA]</scope>
    <source>
        <strain evidence="8 9">DSM 19980</strain>
    </source>
</reference>
<organism evidence="8 9">
    <name type="scientific">Modicisalibacter ilicicola DSM 19980</name>
    <dbReference type="NCBI Taxonomy" id="1121942"/>
    <lineage>
        <taxon>Bacteria</taxon>
        <taxon>Pseudomonadati</taxon>
        <taxon>Pseudomonadota</taxon>
        <taxon>Gammaproteobacteria</taxon>
        <taxon>Oceanospirillales</taxon>
        <taxon>Halomonadaceae</taxon>
        <taxon>Modicisalibacter</taxon>
    </lineage>
</organism>
<gene>
    <name evidence="8" type="ORF">SAMN02745148_01805</name>
</gene>
<dbReference type="InterPro" id="IPR052205">
    <property type="entry name" value="FliO/MopB"/>
</dbReference>
<comment type="similarity">
    <text evidence="6 7">Belongs to the FliO/MopB family.</text>
</comment>
<evidence type="ECO:0000313" key="9">
    <source>
        <dbReference type="Proteomes" id="UP000184346"/>
    </source>
</evidence>
<keyword evidence="4 7" id="KW-0472">Membrane</keyword>
<dbReference type="RefSeq" id="WP_072821953.1">
    <property type="nucleotide sequence ID" value="NZ_FQUJ01000007.1"/>
</dbReference>
<keyword evidence="9" id="KW-1185">Reference proteome</keyword>
<evidence type="ECO:0000256" key="5">
    <source>
        <dbReference type="ARBA" id="ARBA00023143"/>
    </source>
</evidence>
<dbReference type="STRING" id="1121942.SAMN02745148_01805"/>
<dbReference type="Proteomes" id="UP000184346">
    <property type="component" value="Unassembled WGS sequence"/>
</dbReference>
<evidence type="ECO:0000256" key="3">
    <source>
        <dbReference type="ARBA" id="ARBA00022989"/>
    </source>
</evidence>
<evidence type="ECO:0000313" key="8">
    <source>
        <dbReference type="EMBL" id="SHF11148.1"/>
    </source>
</evidence>
<dbReference type="EMBL" id="FQUJ01000007">
    <property type="protein sequence ID" value="SHF11148.1"/>
    <property type="molecule type" value="Genomic_DNA"/>
</dbReference>
<dbReference type="GO" id="GO:0044781">
    <property type="term" value="P:bacterial-type flagellum organization"/>
    <property type="evidence" value="ECO:0007669"/>
    <property type="project" value="UniProtKB-UniRule"/>
</dbReference>
<keyword evidence="2 7" id="KW-0812">Transmembrane</keyword>
<dbReference type="PANTHER" id="PTHR38766">
    <property type="entry name" value="FLAGELLAR PROTEIN FLIO"/>
    <property type="match status" value="1"/>
</dbReference>
<protein>
    <recommendedName>
        <fullName evidence="7">Flagellar protein</fullName>
    </recommendedName>
</protein>
<keyword evidence="1 7" id="KW-1003">Cell membrane</keyword>
<accession>A0A1M4YZM4</accession>
<dbReference type="AlphaFoldDB" id="A0A1M4YZM4"/>
<dbReference type="PANTHER" id="PTHR38766:SF1">
    <property type="entry name" value="FLAGELLAR PROTEIN FLIO"/>
    <property type="match status" value="1"/>
</dbReference>
<dbReference type="Pfam" id="PF04347">
    <property type="entry name" value="FliO"/>
    <property type="match status" value="1"/>
</dbReference>
<evidence type="ECO:0000256" key="2">
    <source>
        <dbReference type="ARBA" id="ARBA00022692"/>
    </source>
</evidence>
<name>A0A1M4YZM4_9GAMM</name>
<keyword evidence="8" id="KW-0282">Flagellum</keyword>
<keyword evidence="5 7" id="KW-0975">Bacterial flagellum</keyword>
<keyword evidence="3 7" id="KW-1133">Transmembrane helix</keyword>
<feature type="transmembrane region" description="Helical" evidence="7">
    <location>
        <begin position="33"/>
        <end position="51"/>
    </location>
</feature>
<evidence type="ECO:0000256" key="4">
    <source>
        <dbReference type="ARBA" id="ARBA00023136"/>
    </source>
</evidence>
<dbReference type="GO" id="GO:0005886">
    <property type="term" value="C:plasma membrane"/>
    <property type="evidence" value="ECO:0007669"/>
    <property type="project" value="UniProtKB-SubCell"/>
</dbReference>